<dbReference type="Proteomes" id="UP000310506">
    <property type="component" value="Unassembled WGS sequence"/>
</dbReference>
<keyword evidence="1" id="KW-0812">Transmembrane</keyword>
<keyword evidence="1" id="KW-1133">Transmembrane helix</keyword>
<organism evidence="3 4">
    <name type="scientific">Vagococcus silagei</name>
    <dbReference type="NCBI Taxonomy" id="2508885"/>
    <lineage>
        <taxon>Bacteria</taxon>
        <taxon>Bacillati</taxon>
        <taxon>Bacillota</taxon>
        <taxon>Bacilli</taxon>
        <taxon>Lactobacillales</taxon>
        <taxon>Enterococcaceae</taxon>
        <taxon>Vagococcus</taxon>
    </lineage>
</organism>
<feature type="transmembrane region" description="Helical" evidence="1">
    <location>
        <begin position="40"/>
        <end position="63"/>
    </location>
</feature>
<evidence type="ECO:0000259" key="2">
    <source>
        <dbReference type="Pfam" id="PF13127"/>
    </source>
</evidence>
<gene>
    <name evidence="3" type="ORF">ESZ54_06965</name>
</gene>
<feature type="domain" description="DUF3955" evidence="2">
    <location>
        <begin position="4"/>
        <end position="60"/>
    </location>
</feature>
<dbReference type="OrthoDB" id="6194834at2"/>
<evidence type="ECO:0000313" key="4">
    <source>
        <dbReference type="Proteomes" id="UP000310506"/>
    </source>
</evidence>
<proteinExistence type="predicted"/>
<reference evidence="3 4" key="1">
    <citation type="submission" date="2019-01" db="EMBL/GenBank/DDBJ databases">
        <title>Vagococcus silagei sp. nov. isolated from brewer's grain.</title>
        <authorList>
            <person name="Guu J.-R."/>
        </authorList>
    </citation>
    <scope>NUCLEOTIDE SEQUENCE [LARGE SCALE GENOMIC DNA]</scope>
    <source>
        <strain evidence="3 4">2B-2</strain>
    </source>
</reference>
<dbReference type="Pfam" id="PF13127">
    <property type="entry name" value="DUF3955"/>
    <property type="match status" value="1"/>
</dbReference>
<comment type="caution">
    <text evidence="3">The sequence shown here is derived from an EMBL/GenBank/DDBJ whole genome shotgun (WGS) entry which is preliminary data.</text>
</comment>
<dbReference type="EMBL" id="SDGV01000016">
    <property type="protein sequence ID" value="THB61067.1"/>
    <property type="molecule type" value="Genomic_DNA"/>
</dbReference>
<keyword evidence="1" id="KW-0472">Membrane</keyword>
<evidence type="ECO:0000256" key="1">
    <source>
        <dbReference type="SAM" id="Phobius"/>
    </source>
</evidence>
<evidence type="ECO:0000313" key="3">
    <source>
        <dbReference type="EMBL" id="THB61067.1"/>
    </source>
</evidence>
<dbReference type="AlphaFoldDB" id="A0A4S3B483"/>
<sequence length="73" mass="8143">MKVIKMALIIICLGIFSLIGASFAPSEVLASGILYEPYFFLIPVGMLFIFVGILGLVFGFIVYKMKQKKSYSR</sequence>
<dbReference type="RefSeq" id="WP_136136948.1">
    <property type="nucleotide sequence ID" value="NZ_SDGV01000016.1"/>
</dbReference>
<accession>A0A4S3B483</accession>
<protein>
    <submittedName>
        <fullName evidence="3">DUF3955 domain-containing protein</fullName>
    </submittedName>
</protein>
<keyword evidence="4" id="KW-1185">Reference proteome</keyword>
<name>A0A4S3B483_9ENTE</name>
<dbReference type="InterPro" id="IPR025016">
    <property type="entry name" value="DUF3955"/>
</dbReference>